<dbReference type="Pfam" id="PF13835">
    <property type="entry name" value="DUF4194"/>
    <property type="match status" value="1"/>
</dbReference>
<evidence type="ECO:0000313" key="2">
    <source>
        <dbReference type="Proteomes" id="UP000823633"/>
    </source>
</evidence>
<dbReference type="EMBL" id="JADIMU010000066">
    <property type="protein sequence ID" value="MBO8444002.1"/>
    <property type="molecule type" value="Genomic_DNA"/>
</dbReference>
<dbReference type="AlphaFoldDB" id="A0A9D9HBU9"/>
<gene>
    <name evidence="1" type="ORF">IAC42_09660</name>
</gene>
<dbReference type="InterPro" id="IPR025449">
    <property type="entry name" value="JetB"/>
</dbReference>
<dbReference type="Proteomes" id="UP000823633">
    <property type="component" value="Unassembled WGS sequence"/>
</dbReference>
<name>A0A9D9HBU9_9SPIR</name>
<evidence type="ECO:0000313" key="1">
    <source>
        <dbReference type="EMBL" id="MBO8444002.1"/>
    </source>
</evidence>
<accession>A0A9D9HBU9</accession>
<reference evidence="1" key="1">
    <citation type="submission" date="2020-10" db="EMBL/GenBank/DDBJ databases">
        <authorList>
            <person name="Gilroy R."/>
        </authorList>
    </citation>
    <scope>NUCLEOTIDE SEQUENCE</scope>
    <source>
        <strain evidence="1">11167</strain>
    </source>
</reference>
<protein>
    <submittedName>
        <fullName evidence="1">DUF4194 domain-containing protein</fullName>
    </submittedName>
</protein>
<proteinExistence type="predicted"/>
<comment type="caution">
    <text evidence="1">The sequence shown here is derived from an EMBL/GenBank/DDBJ whole genome shotgun (WGS) entry which is preliminary data.</text>
</comment>
<organism evidence="1 2">
    <name type="scientific">Candidatus Aphodenecus pullistercoris</name>
    <dbReference type="NCBI Taxonomy" id="2840669"/>
    <lineage>
        <taxon>Bacteria</taxon>
        <taxon>Pseudomonadati</taxon>
        <taxon>Spirochaetota</taxon>
        <taxon>Spirochaetia</taxon>
        <taxon>Spirochaetales</taxon>
        <taxon>Candidatus Aphodenecus</taxon>
    </lineage>
</organism>
<reference evidence="1" key="2">
    <citation type="journal article" date="2021" name="PeerJ">
        <title>Extensive microbial diversity within the chicken gut microbiome revealed by metagenomics and culture.</title>
        <authorList>
            <person name="Gilroy R."/>
            <person name="Ravi A."/>
            <person name="Getino M."/>
            <person name="Pursley I."/>
            <person name="Horton D.L."/>
            <person name="Alikhan N.F."/>
            <person name="Baker D."/>
            <person name="Gharbi K."/>
            <person name="Hall N."/>
            <person name="Watson M."/>
            <person name="Adriaenssens E.M."/>
            <person name="Foster-Nyarko E."/>
            <person name="Jarju S."/>
            <person name="Secka A."/>
            <person name="Antonio M."/>
            <person name="Oren A."/>
            <person name="Chaudhuri R.R."/>
            <person name="La Ragione R."/>
            <person name="Hildebrand F."/>
            <person name="Pallen M.J."/>
        </authorList>
    </citation>
    <scope>NUCLEOTIDE SEQUENCE</scope>
    <source>
        <strain evidence="1">11167</strain>
    </source>
</reference>
<sequence length="211" mass="23776">MFDEEYEKLNSGERESFRKTVTSLLCHTFILSHDYDPVTGERFFNAQYGFALRNYELLEDYLGYAGITLSRDTASGVIYISSFPAEQRIHLDKMTTLVCLALKRIYLEKKEDLSLSQSVMLSVGDLVEQMETLGLFKVKATRALVRESLRTLLRFRIIAKGPGALDEKSTRLSILPSIDFVVSQERLGALAAIARQSDDETAEGEDADEEA</sequence>